<dbReference type="PANTHER" id="PTHR10000">
    <property type="entry name" value="PHOSPHOSERINE PHOSPHATASE"/>
    <property type="match status" value="1"/>
</dbReference>
<name>A0A1M5Y434_9CLOT</name>
<dbReference type="STRING" id="1121306.SAMN02745196_02641"/>
<proteinExistence type="predicted"/>
<gene>
    <name evidence="1" type="ORF">SAMN02745196_02641</name>
</gene>
<protein>
    <submittedName>
        <fullName evidence="1">Uncharacterized protein</fullName>
    </submittedName>
</protein>
<dbReference type="Gene3D" id="3.30.1240.10">
    <property type="match status" value="1"/>
</dbReference>
<dbReference type="InterPro" id="IPR023214">
    <property type="entry name" value="HAD_sf"/>
</dbReference>
<dbReference type="InterPro" id="IPR036412">
    <property type="entry name" value="HAD-like_sf"/>
</dbReference>
<keyword evidence="2" id="KW-1185">Reference proteome</keyword>
<dbReference type="AlphaFoldDB" id="A0A1M5Y434"/>
<dbReference type="Gene3D" id="3.40.50.1000">
    <property type="entry name" value="HAD superfamily/HAD-like"/>
    <property type="match status" value="1"/>
</dbReference>
<evidence type="ECO:0000313" key="1">
    <source>
        <dbReference type="EMBL" id="SHI06772.1"/>
    </source>
</evidence>
<dbReference type="NCBIfam" id="TIGR01484">
    <property type="entry name" value="HAD-SF-IIB"/>
    <property type="match status" value="1"/>
</dbReference>
<dbReference type="InterPro" id="IPR006379">
    <property type="entry name" value="HAD-SF_hydro_IIB"/>
</dbReference>
<dbReference type="Proteomes" id="UP000184526">
    <property type="component" value="Unassembled WGS sequence"/>
</dbReference>
<dbReference type="GO" id="GO:0016791">
    <property type="term" value="F:phosphatase activity"/>
    <property type="evidence" value="ECO:0007669"/>
    <property type="project" value="TreeGrafter"/>
</dbReference>
<organism evidence="1 2">
    <name type="scientific">Clostridium collagenovorans DSM 3089</name>
    <dbReference type="NCBI Taxonomy" id="1121306"/>
    <lineage>
        <taxon>Bacteria</taxon>
        <taxon>Bacillati</taxon>
        <taxon>Bacillota</taxon>
        <taxon>Clostridia</taxon>
        <taxon>Eubacteriales</taxon>
        <taxon>Clostridiaceae</taxon>
        <taxon>Clostridium</taxon>
    </lineage>
</organism>
<dbReference type="SUPFAM" id="SSF56784">
    <property type="entry name" value="HAD-like"/>
    <property type="match status" value="1"/>
</dbReference>
<accession>A0A1M5Y434</accession>
<reference evidence="1 2" key="1">
    <citation type="submission" date="2016-11" db="EMBL/GenBank/DDBJ databases">
        <authorList>
            <person name="Jaros S."/>
            <person name="Januszkiewicz K."/>
            <person name="Wedrychowicz H."/>
        </authorList>
    </citation>
    <scope>NUCLEOTIDE SEQUENCE [LARGE SCALE GENOMIC DNA]</scope>
    <source>
        <strain evidence="1 2">DSM 3089</strain>
    </source>
</reference>
<dbReference type="GO" id="GO:0005829">
    <property type="term" value="C:cytosol"/>
    <property type="evidence" value="ECO:0007669"/>
    <property type="project" value="TreeGrafter"/>
</dbReference>
<evidence type="ECO:0000313" key="2">
    <source>
        <dbReference type="Proteomes" id="UP000184526"/>
    </source>
</evidence>
<sequence>MIFSYAMARSNSTSSKITKKIIVDIPIIIYNGAFVIDNKSGEILISNYFDTKDCLEVLNILISNEIFPIVYSHINGEEKFSYSVNKLNKGMKGFIDSRKGDYRDNPIKNLEELGIGQIFYFVCIDKDQKLMPIFEYLKEKYSCVYQRDRNTGEYWLEIMPVNVNKATAILQLKELLKCNKVISFGDGRNDLSMFEISDECYAVDNAVYELKSISTSIIGSNNDNGVAEWLNNNVIV</sequence>
<dbReference type="Pfam" id="PF08282">
    <property type="entry name" value="Hydrolase_3"/>
    <property type="match status" value="1"/>
</dbReference>
<dbReference type="PANTHER" id="PTHR10000:SF8">
    <property type="entry name" value="HAD SUPERFAMILY HYDROLASE-LIKE, TYPE 3"/>
    <property type="match status" value="1"/>
</dbReference>
<dbReference type="GO" id="GO:0000287">
    <property type="term" value="F:magnesium ion binding"/>
    <property type="evidence" value="ECO:0007669"/>
    <property type="project" value="TreeGrafter"/>
</dbReference>
<dbReference type="EMBL" id="FQXP01000011">
    <property type="protein sequence ID" value="SHI06772.1"/>
    <property type="molecule type" value="Genomic_DNA"/>
</dbReference>